<sequence>MTKGTAVPPVSILVLAAGASARRRGTDKLLESVAGQPLLRRVVHLAPVRPFWSPRLIETPHVKQP</sequence>
<organism evidence="3 4">
    <name type="scientific">Pseudorhodobacter turbinis</name>
    <dbReference type="NCBI Taxonomy" id="2500533"/>
    <lineage>
        <taxon>Bacteria</taxon>
        <taxon>Pseudomonadati</taxon>
        <taxon>Pseudomonadota</taxon>
        <taxon>Alphaproteobacteria</taxon>
        <taxon>Rhodobacterales</taxon>
        <taxon>Paracoccaceae</taxon>
        <taxon>Pseudorhodobacter</taxon>
    </lineage>
</organism>
<evidence type="ECO:0000313" key="4">
    <source>
        <dbReference type="Proteomes" id="UP000298631"/>
    </source>
</evidence>
<dbReference type="RefSeq" id="WP_137194873.1">
    <property type="nucleotide sequence ID" value="NZ_CP039965.1"/>
</dbReference>
<name>A0A4P8EJ96_9RHOB</name>
<dbReference type="EMBL" id="CP039965">
    <property type="protein sequence ID" value="QCO57067.1"/>
    <property type="molecule type" value="Genomic_DNA"/>
</dbReference>
<keyword evidence="4" id="KW-1185">Reference proteome</keyword>
<accession>A0A4P8EJ96</accession>
<evidence type="ECO:0000259" key="2">
    <source>
        <dbReference type="Pfam" id="PF12804"/>
    </source>
</evidence>
<dbReference type="InterPro" id="IPR029044">
    <property type="entry name" value="Nucleotide-diphossugar_trans"/>
</dbReference>
<dbReference type="Gene3D" id="3.90.550.10">
    <property type="entry name" value="Spore Coat Polysaccharide Biosynthesis Protein SpsA, Chain A"/>
    <property type="match status" value="1"/>
</dbReference>
<dbReference type="Proteomes" id="UP000298631">
    <property type="component" value="Plasmid unnamed1"/>
</dbReference>
<protein>
    <recommendedName>
        <fullName evidence="2">MobA-like NTP transferase domain-containing protein</fullName>
    </recommendedName>
</protein>
<dbReference type="Pfam" id="PF12804">
    <property type="entry name" value="NTP_transf_3"/>
    <property type="match status" value="1"/>
</dbReference>
<geneLocation type="plasmid" evidence="3 4">
    <name>unnamed1</name>
</geneLocation>
<dbReference type="OrthoDB" id="9779263at2"/>
<proteinExistence type="predicted"/>
<dbReference type="SUPFAM" id="SSF53448">
    <property type="entry name" value="Nucleotide-diphospho-sugar transferases"/>
    <property type="match status" value="1"/>
</dbReference>
<gene>
    <name evidence="3" type="ORF">EOK75_14870</name>
</gene>
<evidence type="ECO:0000313" key="3">
    <source>
        <dbReference type="EMBL" id="QCO57067.1"/>
    </source>
</evidence>
<keyword evidence="1" id="KW-0460">Magnesium</keyword>
<dbReference type="AlphaFoldDB" id="A0A4P8EJ96"/>
<dbReference type="InterPro" id="IPR025877">
    <property type="entry name" value="MobA-like_NTP_Trfase"/>
</dbReference>
<keyword evidence="3" id="KW-0614">Plasmid</keyword>
<evidence type="ECO:0000256" key="1">
    <source>
        <dbReference type="ARBA" id="ARBA00022842"/>
    </source>
</evidence>
<reference evidence="3 4" key="1">
    <citation type="submission" date="2019-05" db="EMBL/GenBank/DDBJ databases">
        <title>Pseudorhodobacter turbinis sp. nov., isolated from the gut of the Korean turban shell.</title>
        <authorList>
            <person name="Jeong Y.-S."/>
            <person name="Kang W.-R."/>
            <person name="Bae J.-W."/>
        </authorList>
    </citation>
    <scope>NUCLEOTIDE SEQUENCE [LARGE SCALE GENOMIC DNA]</scope>
    <source>
        <strain evidence="3 4">S12M18</strain>
        <plasmid evidence="3 4">unnamed1</plasmid>
    </source>
</reference>
<dbReference type="KEGG" id="pseb:EOK75_14870"/>
<dbReference type="GO" id="GO:0016779">
    <property type="term" value="F:nucleotidyltransferase activity"/>
    <property type="evidence" value="ECO:0007669"/>
    <property type="project" value="UniProtKB-ARBA"/>
</dbReference>
<feature type="domain" description="MobA-like NTP transferase" evidence="2">
    <location>
        <begin position="13"/>
        <end position="46"/>
    </location>
</feature>